<dbReference type="InterPro" id="IPR020578">
    <property type="entry name" value="Aminotrans_V_PyrdxlP_BS"/>
</dbReference>
<dbReference type="Gene3D" id="1.10.260.50">
    <property type="match status" value="1"/>
</dbReference>
<gene>
    <name evidence="9" type="ORF">J2Z66_004440</name>
</gene>
<dbReference type="RefSeq" id="WP_209974157.1">
    <property type="nucleotide sequence ID" value="NZ_JAGGLB010000015.1"/>
</dbReference>
<dbReference type="InterPro" id="IPR015421">
    <property type="entry name" value="PyrdxlP-dep_Trfase_major"/>
</dbReference>
<evidence type="ECO:0000256" key="4">
    <source>
        <dbReference type="ARBA" id="ARBA00022898"/>
    </source>
</evidence>
<comment type="caution">
    <text evidence="9">The sequence shown here is derived from an EMBL/GenBank/DDBJ whole genome shotgun (WGS) entry which is preliminary data.</text>
</comment>
<evidence type="ECO:0000256" key="2">
    <source>
        <dbReference type="ARBA" id="ARBA00006490"/>
    </source>
</evidence>
<evidence type="ECO:0000313" key="10">
    <source>
        <dbReference type="Proteomes" id="UP001519287"/>
    </source>
</evidence>
<accession>A0ABS4IZ02</accession>
<dbReference type="PROSITE" id="PS00595">
    <property type="entry name" value="AA_TRANSFER_CLASS_5"/>
    <property type="match status" value="1"/>
</dbReference>
<keyword evidence="10" id="KW-1185">Reference proteome</keyword>
<dbReference type="SUPFAM" id="SSF53383">
    <property type="entry name" value="PLP-dependent transferases"/>
    <property type="match status" value="1"/>
</dbReference>
<evidence type="ECO:0000256" key="5">
    <source>
        <dbReference type="ARBA" id="ARBA00023004"/>
    </source>
</evidence>
<dbReference type="InterPro" id="IPR000192">
    <property type="entry name" value="Aminotrans_V_dom"/>
</dbReference>
<protein>
    <submittedName>
        <fullName evidence="9">Cysteine desulfurase</fullName>
        <ecNumber evidence="9">2.8.1.7</ecNumber>
    </submittedName>
</protein>
<dbReference type="GO" id="GO:0031071">
    <property type="term" value="F:cysteine desulfurase activity"/>
    <property type="evidence" value="ECO:0007669"/>
    <property type="project" value="UniProtKB-EC"/>
</dbReference>
<keyword evidence="9" id="KW-0808">Transferase</keyword>
<feature type="domain" description="Aminotransferase class V" evidence="8">
    <location>
        <begin position="3"/>
        <end position="366"/>
    </location>
</feature>
<organism evidence="9 10">
    <name type="scientific">Paenibacillus eucommiae</name>
    <dbReference type="NCBI Taxonomy" id="1355755"/>
    <lineage>
        <taxon>Bacteria</taxon>
        <taxon>Bacillati</taxon>
        <taxon>Bacillota</taxon>
        <taxon>Bacilli</taxon>
        <taxon>Bacillales</taxon>
        <taxon>Paenibacillaceae</taxon>
        <taxon>Paenibacillus</taxon>
    </lineage>
</organism>
<dbReference type="InterPro" id="IPR015422">
    <property type="entry name" value="PyrdxlP-dep_Trfase_small"/>
</dbReference>
<evidence type="ECO:0000256" key="7">
    <source>
        <dbReference type="RuleBase" id="RU004504"/>
    </source>
</evidence>
<dbReference type="Gene3D" id="3.40.640.10">
    <property type="entry name" value="Type I PLP-dependent aspartate aminotransferase-like (Major domain)"/>
    <property type="match status" value="1"/>
</dbReference>
<keyword evidence="6" id="KW-0411">Iron-sulfur</keyword>
<dbReference type="PANTHER" id="PTHR11601">
    <property type="entry name" value="CYSTEINE DESULFURYLASE FAMILY MEMBER"/>
    <property type="match status" value="1"/>
</dbReference>
<dbReference type="Proteomes" id="UP001519287">
    <property type="component" value="Unassembled WGS sequence"/>
</dbReference>
<dbReference type="PIRSF" id="PIRSF005572">
    <property type="entry name" value="NifS"/>
    <property type="match status" value="1"/>
</dbReference>
<evidence type="ECO:0000256" key="3">
    <source>
        <dbReference type="ARBA" id="ARBA00022723"/>
    </source>
</evidence>
<name>A0ABS4IZ02_9BACL</name>
<keyword evidence="3" id="KW-0479">Metal-binding</keyword>
<dbReference type="EC" id="2.8.1.7" evidence="9"/>
<dbReference type="InterPro" id="IPR015424">
    <property type="entry name" value="PyrdxlP-dep_Trfase"/>
</dbReference>
<keyword evidence="4" id="KW-0663">Pyridoxal phosphate</keyword>
<proteinExistence type="inferred from homology"/>
<comment type="similarity">
    <text evidence="2">Belongs to the class-V pyridoxal-phosphate-dependent aminotransferase family. NifS/IscS subfamily.</text>
</comment>
<dbReference type="NCBIfam" id="NF002806">
    <property type="entry name" value="PRK02948.1"/>
    <property type="match status" value="1"/>
</dbReference>
<reference evidence="9 10" key="1">
    <citation type="submission" date="2021-03" db="EMBL/GenBank/DDBJ databases">
        <title>Genomic Encyclopedia of Type Strains, Phase IV (KMG-IV): sequencing the most valuable type-strain genomes for metagenomic binning, comparative biology and taxonomic classification.</title>
        <authorList>
            <person name="Goeker M."/>
        </authorList>
    </citation>
    <scope>NUCLEOTIDE SEQUENCE [LARGE SCALE GENOMIC DNA]</scope>
    <source>
        <strain evidence="9 10">DSM 26048</strain>
    </source>
</reference>
<dbReference type="EMBL" id="JAGGLB010000015">
    <property type="protein sequence ID" value="MBP1992827.1"/>
    <property type="molecule type" value="Genomic_DNA"/>
</dbReference>
<evidence type="ECO:0000256" key="6">
    <source>
        <dbReference type="ARBA" id="ARBA00023014"/>
    </source>
</evidence>
<sequence length="393" mass="43019">MLYLDYAATTPPYEEVIDSIAEVMRRHWGNPSSIHRLGVQAERLMQRAKKGIAEILQVSSEKEIICTSGGTESNNLAIKGYAQLAQRRGRHLITSQIEHPSSAQAFAELESQGFKVTYLPVDETGLVLIDALKEAICEDTILVSLIHVNNEMGRVQPIAEIGKLLAAYPQIKFHVDAIQSITKLPLLPREAGIDLLSASAHKFGGPKGIGFLYCREGIQLQPQLVGGGQQHGMRSGTENVPLIVGMAKALRMSMERRDTDLERMYRIRQLLVDGIAAIPGLTVSGSAIVGDMAPHIVHFMYPGTKAEVIVHALEQSEIYISTKSACAAGNKEPSKVLLAMGYEPSQASSGLRVSFSGNETERDAQTFIDALQRVVKMLAPAQHKYEVGRGRRR</sequence>
<evidence type="ECO:0000313" key="9">
    <source>
        <dbReference type="EMBL" id="MBP1992827.1"/>
    </source>
</evidence>
<comment type="cofactor">
    <cofactor evidence="1 7">
        <name>pyridoxal 5'-phosphate</name>
        <dbReference type="ChEBI" id="CHEBI:597326"/>
    </cofactor>
</comment>
<keyword evidence="5" id="KW-0408">Iron</keyword>
<evidence type="ECO:0000259" key="8">
    <source>
        <dbReference type="Pfam" id="PF00266"/>
    </source>
</evidence>
<evidence type="ECO:0000256" key="1">
    <source>
        <dbReference type="ARBA" id="ARBA00001933"/>
    </source>
</evidence>
<dbReference type="Gene3D" id="3.90.1150.10">
    <property type="entry name" value="Aspartate Aminotransferase, domain 1"/>
    <property type="match status" value="1"/>
</dbReference>
<dbReference type="Pfam" id="PF00266">
    <property type="entry name" value="Aminotran_5"/>
    <property type="match status" value="1"/>
</dbReference>
<dbReference type="InterPro" id="IPR016454">
    <property type="entry name" value="Cysteine_dSase"/>
</dbReference>
<dbReference type="PANTHER" id="PTHR11601:SF50">
    <property type="entry name" value="CYSTEINE DESULFURASE ISCS 2-RELATED"/>
    <property type="match status" value="1"/>
</dbReference>